<gene>
    <name evidence="2" type="ORF">ILUMI_06285</name>
</gene>
<dbReference type="Gene3D" id="1.10.238.20">
    <property type="entry name" value="Pheromone/general odorant binding protein domain"/>
    <property type="match status" value="1"/>
</dbReference>
<feature type="compositionally biased region" description="Polar residues" evidence="1">
    <location>
        <begin position="1"/>
        <end position="13"/>
    </location>
</feature>
<keyword evidence="3" id="KW-1185">Reference proteome</keyword>
<comment type="caution">
    <text evidence="2">The sequence shown here is derived from an EMBL/GenBank/DDBJ whole genome shotgun (WGS) entry which is preliminary data.</text>
</comment>
<dbReference type="GO" id="GO:0042048">
    <property type="term" value="P:olfactory behavior"/>
    <property type="evidence" value="ECO:0007669"/>
    <property type="project" value="TreeGrafter"/>
</dbReference>
<organism evidence="2 3">
    <name type="scientific">Ignelater luminosus</name>
    <name type="common">Cucubano</name>
    <name type="synonym">Pyrophorus luminosus</name>
    <dbReference type="NCBI Taxonomy" id="2038154"/>
    <lineage>
        <taxon>Eukaryota</taxon>
        <taxon>Metazoa</taxon>
        <taxon>Ecdysozoa</taxon>
        <taxon>Arthropoda</taxon>
        <taxon>Hexapoda</taxon>
        <taxon>Insecta</taxon>
        <taxon>Pterygota</taxon>
        <taxon>Neoptera</taxon>
        <taxon>Endopterygota</taxon>
        <taxon>Coleoptera</taxon>
        <taxon>Polyphaga</taxon>
        <taxon>Elateriformia</taxon>
        <taxon>Elateroidea</taxon>
        <taxon>Elateridae</taxon>
        <taxon>Agrypninae</taxon>
        <taxon>Pyrophorini</taxon>
        <taxon>Ignelater</taxon>
    </lineage>
</organism>
<dbReference type="InterPro" id="IPR036728">
    <property type="entry name" value="PBP_GOBP_sf"/>
</dbReference>
<evidence type="ECO:0000256" key="1">
    <source>
        <dbReference type="SAM" id="MobiDB-lite"/>
    </source>
</evidence>
<dbReference type="InterPro" id="IPR006170">
    <property type="entry name" value="PBP/GOBP"/>
</dbReference>
<sequence length="108" mass="11968">MSSSATSQLSIESDAQIEGLHKGEFPETPEIKCYAECTLRTAQILKDGKLNVESLRTQMAALPKQYSEPGLVTIEKCKDTITGADKCEAAYSFYKCFYNDNPGNFFLP</sequence>
<dbReference type="SUPFAM" id="SSF47565">
    <property type="entry name" value="Insect pheromone/odorant-binding proteins"/>
    <property type="match status" value="1"/>
</dbReference>
<dbReference type="AlphaFoldDB" id="A0A8K0DBD9"/>
<protein>
    <submittedName>
        <fullName evidence="2">Uncharacterized protein</fullName>
    </submittedName>
</protein>
<dbReference type="GO" id="GO:0035275">
    <property type="term" value="F:dibutyl phthalate binding"/>
    <property type="evidence" value="ECO:0007669"/>
    <property type="project" value="TreeGrafter"/>
</dbReference>
<proteinExistence type="predicted"/>
<dbReference type="CDD" id="cd23992">
    <property type="entry name" value="PBP_GOBP"/>
    <property type="match status" value="1"/>
</dbReference>
<dbReference type="Proteomes" id="UP000801492">
    <property type="component" value="Unassembled WGS sequence"/>
</dbReference>
<dbReference type="PANTHER" id="PTHR21364">
    <property type="entry name" value="GENERAL ODORANT-BINDING PROTEIN 19A"/>
    <property type="match status" value="1"/>
</dbReference>
<evidence type="ECO:0000313" key="3">
    <source>
        <dbReference type="Proteomes" id="UP000801492"/>
    </source>
</evidence>
<dbReference type="GO" id="GO:0005576">
    <property type="term" value="C:extracellular region"/>
    <property type="evidence" value="ECO:0007669"/>
    <property type="project" value="TreeGrafter"/>
</dbReference>
<dbReference type="SMART" id="SM00708">
    <property type="entry name" value="PhBP"/>
    <property type="match status" value="1"/>
</dbReference>
<reference evidence="2" key="1">
    <citation type="submission" date="2019-08" db="EMBL/GenBank/DDBJ databases">
        <title>The genome of the North American firefly Photinus pyralis.</title>
        <authorList>
            <consortium name="Photinus pyralis genome working group"/>
            <person name="Fallon T.R."/>
            <person name="Sander Lower S.E."/>
            <person name="Weng J.-K."/>
        </authorList>
    </citation>
    <scope>NUCLEOTIDE SEQUENCE</scope>
    <source>
        <strain evidence="2">TRF0915ILg1</strain>
        <tissue evidence="2">Whole body</tissue>
    </source>
</reference>
<dbReference type="GO" id="GO:0005549">
    <property type="term" value="F:odorant binding"/>
    <property type="evidence" value="ECO:0007669"/>
    <property type="project" value="InterPro"/>
</dbReference>
<dbReference type="GO" id="GO:0007608">
    <property type="term" value="P:sensory perception of smell"/>
    <property type="evidence" value="ECO:0007669"/>
    <property type="project" value="TreeGrafter"/>
</dbReference>
<accession>A0A8K0DBD9</accession>
<feature type="region of interest" description="Disordered" evidence="1">
    <location>
        <begin position="1"/>
        <end position="23"/>
    </location>
</feature>
<dbReference type="PANTHER" id="PTHR21364:SF2">
    <property type="entry name" value="GENERAL ODORANT-BINDING PROTEIN 19A"/>
    <property type="match status" value="1"/>
</dbReference>
<dbReference type="OrthoDB" id="6610259at2759"/>
<name>A0A8K0DBD9_IGNLU</name>
<dbReference type="Pfam" id="PF01395">
    <property type="entry name" value="PBP_GOBP"/>
    <property type="match status" value="1"/>
</dbReference>
<dbReference type="EMBL" id="VTPC01002537">
    <property type="protein sequence ID" value="KAF2899902.1"/>
    <property type="molecule type" value="Genomic_DNA"/>
</dbReference>
<evidence type="ECO:0000313" key="2">
    <source>
        <dbReference type="EMBL" id="KAF2899902.1"/>
    </source>
</evidence>